<dbReference type="Proteomes" id="UP001202328">
    <property type="component" value="Unassembled WGS sequence"/>
</dbReference>
<feature type="transmembrane region" description="Helical" evidence="2">
    <location>
        <begin position="452"/>
        <end position="472"/>
    </location>
</feature>
<dbReference type="AlphaFoldDB" id="A0AAD4XTQ9"/>
<evidence type="ECO:0000313" key="5">
    <source>
        <dbReference type="Proteomes" id="UP001202328"/>
    </source>
</evidence>
<evidence type="ECO:0000313" key="4">
    <source>
        <dbReference type="EMBL" id="KAI3955001.1"/>
    </source>
</evidence>
<keyword evidence="2" id="KW-1133">Transmembrane helix</keyword>
<feature type="transmembrane region" description="Helical" evidence="2">
    <location>
        <begin position="535"/>
        <end position="558"/>
    </location>
</feature>
<dbReference type="PANTHER" id="PTHR24177:SF365">
    <property type="entry name" value="ANKYRIN REPEAT-CONTAINING PROTEIN NPR4-LIKE ISOFORM X1"/>
    <property type="match status" value="1"/>
</dbReference>
<organism evidence="4 5">
    <name type="scientific">Papaver atlanticum</name>
    <dbReference type="NCBI Taxonomy" id="357466"/>
    <lineage>
        <taxon>Eukaryota</taxon>
        <taxon>Viridiplantae</taxon>
        <taxon>Streptophyta</taxon>
        <taxon>Embryophyta</taxon>
        <taxon>Tracheophyta</taxon>
        <taxon>Spermatophyta</taxon>
        <taxon>Magnoliopsida</taxon>
        <taxon>Ranunculales</taxon>
        <taxon>Papaveraceae</taxon>
        <taxon>Papaveroideae</taxon>
        <taxon>Papaver</taxon>
    </lineage>
</organism>
<dbReference type="EMBL" id="JAJJMB010001820">
    <property type="protein sequence ID" value="KAI3955001.1"/>
    <property type="molecule type" value="Genomic_DNA"/>
</dbReference>
<feature type="domain" description="PGG" evidence="3">
    <location>
        <begin position="441"/>
        <end position="559"/>
    </location>
</feature>
<dbReference type="PANTHER" id="PTHR24177">
    <property type="entry name" value="CASKIN"/>
    <property type="match status" value="1"/>
</dbReference>
<evidence type="ECO:0000259" key="3">
    <source>
        <dbReference type="Pfam" id="PF13962"/>
    </source>
</evidence>
<evidence type="ECO:0000256" key="2">
    <source>
        <dbReference type="SAM" id="Phobius"/>
    </source>
</evidence>
<dbReference type="Pfam" id="PF13962">
    <property type="entry name" value="PGG"/>
    <property type="match status" value="1"/>
</dbReference>
<comment type="caution">
    <text evidence="4">The sequence shown here is derived from an EMBL/GenBank/DDBJ whole genome shotgun (WGS) entry which is preliminary data.</text>
</comment>
<name>A0AAD4XTQ9_9MAGN</name>
<keyword evidence="5" id="KW-1185">Reference proteome</keyword>
<gene>
    <name evidence="4" type="ORF">MKW98_005004</name>
</gene>
<proteinExistence type="predicted"/>
<reference evidence="4" key="1">
    <citation type="submission" date="2022-04" db="EMBL/GenBank/DDBJ databases">
        <title>A functionally conserved STORR gene fusion in Papaver species that diverged 16.8 million years ago.</title>
        <authorList>
            <person name="Catania T."/>
        </authorList>
    </citation>
    <scope>NUCLEOTIDE SEQUENCE</scope>
    <source>
        <strain evidence="4">S-188037</strain>
    </source>
</reference>
<evidence type="ECO:0000256" key="1">
    <source>
        <dbReference type="SAM" id="MobiDB-lite"/>
    </source>
</evidence>
<feature type="transmembrane region" description="Helical" evidence="2">
    <location>
        <begin position="493"/>
        <end position="515"/>
    </location>
</feature>
<feature type="transmembrane region" description="Helical" evidence="2">
    <location>
        <begin position="565"/>
        <end position="582"/>
    </location>
</feature>
<dbReference type="GO" id="GO:0016020">
    <property type="term" value="C:membrane"/>
    <property type="evidence" value="ECO:0007669"/>
    <property type="project" value="TreeGrafter"/>
</dbReference>
<sequence>MIDLATHEPVRWMFLEETVKVVTPETLEHIIPYHGCTLLQVAVEFGKIKHVKMLVEKNPKLTQMPGSAGSKRPFVPSIMALLLPLLPRDADAQKELVEYLYPVTIDNIGLVNGDEDPSLLSGIEGYEALNVIIETNFYGIALSFFQQYRERVKEWNLFQLLERMANKPFAFLTGAKLTWWERCIYSRIEVEIDHPHDHAIKGKHLKSSKDTINRDKENPLGTSKDSSASDDKETMRQYIAVRFKRCLMLVPCIRHIYEQKLAHKQAVALVKSLLIHLKGGIKEMSEDEKLRKFQETPLMEIAIKCGTTEFILECLQVFPFLHWFDILKERSLFKLAIEERNEKVFNFICEEREKERIHFATIPQLGIGECRTSILHYAAELPSIRLNFVPCEAFQMQREMQWFKGVESYLKQEHRYIRNRDGNTAYDVFLEKHKDLMEKGEKWMKDTSGSCMLVGALVATVAFAAAFTVPGGNISDNNSSDNGIPVFLKEKSFMVFAIADALSLFSSITSVLMFLAVYTSRYSAEDFLKSLPQKLILGLVTLFVSMASILVSFSAAFTIVLGSRFACAPILVGLFGCAPVFLFVSLQFPLFVQMVYSTYWPICFWKRKIVKKESRFASWKKSVRLMFQQCKLI</sequence>
<dbReference type="InterPro" id="IPR026961">
    <property type="entry name" value="PGG_dom"/>
</dbReference>
<protein>
    <recommendedName>
        <fullName evidence="3">PGG domain-containing protein</fullName>
    </recommendedName>
</protein>
<accession>A0AAD4XTQ9</accession>
<feature type="region of interest" description="Disordered" evidence="1">
    <location>
        <begin position="203"/>
        <end position="229"/>
    </location>
</feature>
<feature type="compositionally biased region" description="Basic and acidic residues" evidence="1">
    <location>
        <begin position="207"/>
        <end position="218"/>
    </location>
</feature>
<keyword evidence="2" id="KW-0472">Membrane</keyword>
<keyword evidence="2" id="KW-0812">Transmembrane</keyword>